<keyword evidence="15" id="KW-0131">Cell cycle</keyword>
<evidence type="ECO:0000256" key="17">
    <source>
        <dbReference type="ARBA" id="ARBA00048409"/>
    </source>
</evidence>
<dbReference type="Pfam" id="PF00385">
    <property type="entry name" value="Chromo"/>
    <property type="match status" value="1"/>
</dbReference>
<protein>
    <recommendedName>
        <fullName evidence="18">Histone-lysine N-methyltransferase</fullName>
        <ecNumber evidence="18">2.1.1.355</ecNumber>
    </recommendedName>
</protein>
<keyword evidence="24" id="KW-1185">Reference proteome</keyword>
<keyword evidence="16" id="KW-0137">Centromere</keyword>
<dbReference type="PIRSF" id="PIRSF009343">
    <property type="entry name" value="SUV39_SET"/>
    <property type="match status" value="1"/>
</dbReference>
<dbReference type="InterPro" id="IPR023780">
    <property type="entry name" value="Chromo_domain"/>
</dbReference>
<keyword evidence="11 18" id="KW-0156">Chromatin regulator</keyword>
<dbReference type="Gene3D" id="2.40.50.40">
    <property type="match status" value="1"/>
</dbReference>
<dbReference type="InterPro" id="IPR000953">
    <property type="entry name" value="Chromo/chromo_shadow_dom"/>
</dbReference>
<dbReference type="PROSITE" id="PS50280">
    <property type="entry name" value="SET"/>
    <property type="match status" value="1"/>
</dbReference>
<reference evidence="23" key="1">
    <citation type="submission" date="2023-07" db="EMBL/GenBank/DDBJ databases">
        <authorList>
            <person name="Stuckert A."/>
        </authorList>
    </citation>
    <scope>NUCLEOTIDE SEQUENCE</scope>
</reference>
<feature type="domain" description="Pre-SET" evidence="21">
    <location>
        <begin position="202"/>
        <end position="262"/>
    </location>
</feature>
<evidence type="ECO:0000259" key="22">
    <source>
        <dbReference type="PROSITE" id="PS50868"/>
    </source>
</evidence>
<dbReference type="InterPro" id="IPR016197">
    <property type="entry name" value="Chromo-like_dom_sf"/>
</dbReference>
<evidence type="ECO:0000256" key="11">
    <source>
        <dbReference type="ARBA" id="ARBA00022853"/>
    </source>
</evidence>
<dbReference type="InterPro" id="IPR007728">
    <property type="entry name" value="Pre-SET_dom"/>
</dbReference>
<evidence type="ECO:0000256" key="3">
    <source>
        <dbReference type="ARBA" id="ARBA00022454"/>
    </source>
</evidence>
<evidence type="ECO:0000256" key="12">
    <source>
        <dbReference type="ARBA" id="ARBA00023015"/>
    </source>
</evidence>
<evidence type="ECO:0000256" key="14">
    <source>
        <dbReference type="ARBA" id="ARBA00023242"/>
    </source>
</evidence>
<organism evidence="23 24">
    <name type="scientific">Ranitomeya imitator</name>
    <name type="common">mimic poison frog</name>
    <dbReference type="NCBI Taxonomy" id="111125"/>
    <lineage>
        <taxon>Eukaryota</taxon>
        <taxon>Metazoa</taxon>
        <taxon>Chordata</taxon>
        <taxon>Craniata</taxon>
        <taxon>Vertebrata</taxon>
        <taxon>Euteleostomi</taxon>
        <taxon>Amphibia</taxon>
        <taxon>Batrachia</taxon>
        <taxon>Anura</taxon>
        <taxon>Neobatrachia</taxon>
        <taxon>Hyloidea</taxon>
        <taxon>Dendrobatidae</taxon>
        <taxon>Dendrobatinae</taxon>
        <taxon>Ranitomeya</taxon>
    </lineage>
</organism>
<dbReference type="PANTHER" id="PTHR46223:SF1">
    <property type="entry name" value="HISTONE-LYSINE N-METHYLTRANSFERASE SUV39H1"/>
    <property type="match status" value="1"/>
</dbReference>
<evidence type="ECO:0000256" key="10">
    <source>
        <dbReference type="ARBA" id="ARBA00022833"/>
    </source>
</evidence>
<dbReference type="InterPro" id="IPR046341">
    <property type="entry name" value="SET_dom_sf"/>
</dbReference>
<evidence type="ECO:0000256" key="18">
    <source>
        <dbReference type="PIRNR" id="PIRNR009343"/>
    </source>
</evidence>
<evidence type="ECO:0000256" key="16">
    <source>
        <dbReference type="ARBA" id="ARBA00023328"/>
    </source>
</evidence>
<evidence type="ECO:0000256" key="8">
    <source>
        <dbReference type="ARBA" id="ARBA00022723"/>
    </source>
</evidence>
<feature type="domain" description="Chromo" evidence="19">
    <location>
        <begin position="58"/>
        <end position="104"/>
    </location>
</feature>
<dbReference type="InterPro" id="IPR023779">
    <property type="entry name" value="Chromodomain_CS"/>
</dbReference>
<sequence>MEQPVGDEELKKPHVQWADGKCCSCRLHPADPQMTDAALDRFRSAVFRKVCTAFFFRIDLHCTVNELQDEELYLVKWKGYSDTECSWEPRHHLKCFHLVKQFHRDLERELLRKAKSQGNTTSKKVIARCPRRLDSSLSHHIVLKAKQRQRLRFWEQQLNAKRAHPGLIIVENEVDLEGPPKDFMYINQYKVGEGVTIIQSAVGCTCRDCLTDDRGCCPGGFQHKFAYNEDGQVKIKPGFPIYECNSLCRCGPSCPNRVVQKGIQYKFCIFRTEDGRGWGVRTLEKIRKNSFVMEYVGEIITSDEAERRGQIYDRQGATYLFDLDYVEDVYTVDAARYGNISHFVNHSCKPNLQVYNVFVDNQDERVPRIAFFATRTIRTGEELTFDYNMHVDPVDVESTKMDSNFGLAGLTGSPKKRIRVECKCGSTKCRKYLF</sequence>
<feature type="domain" description="SET" evidence="20">
    <location>
        <begin position="265"/>
        <end position="388"/>
    </location>
</feature>
<evidence type="ECO:0000256" key="6">
    <source>
        <dbReference type="ARBA" id="ARBA00022679"/>
    </source>
</evidence>
<keyword evidence="6 18" id="KW-0808">Transferase</keyword>
<dbReference type="Gene3D" id="2.170.270.10">
    <property type="entry name" value="SET domain"/>
    <property type="match status" value="1"/>
</dbReference>
<keyword evidence="7 18" id="KW-0949">S-adenosyl-L-methionine</keyword>
<comment type="catalytic activity">
    <reaction evidence="17 18">
        <text>L-lysyl(9)-[histone H3] + 3 S-adenosyl-L-methionine = N(6),N(6),N(6)-trimethyl-L-lysyl(9)-[histone H3] + 3 S-adenosyl-L-homocysteine + 3 H(+)</text>
        <dbReference type="Rhea" id="RHEA:60276"/>
        <dbReference type="Rhea" id="RHEA-COMP:15538"/>
        <dbReference type="Rhea" id="RHEA-COMP:15546"/>
        <dbReference type="ChEBI" id="CHEBI:15378"/>
        <dbReference type="ChEBI" id="CHEBI:29969"/>
        <dbReference type="ChEBI" id="CHEBI:57856"/>
        <dbReference type="ChEBI" id="CHEBI:59789"/>
        <dbReference type="ChEBI" id="CHEBI:61961"/>
        <dbReference type="EC" id="2.1.1.355"/>
    </reaction>
</comment>
<keyword evidence="10 18" id="KW-0862">Zinc</keyword>
<dbReference type="PROSITE" id="PS50867">
    <property type="entry name" value="PRE_SET"/>
    <property type="match status" value="1"/>
</dbReference>
<keyword evidence="4" id="KW-0678">Repressor</keyword>
<dbReference type="PROSITE" id="PS50013">
    <property type="entry name" value="CHROMO_2"/>
    <property type="match status" value="1"/>
</dbReference>
<dbReference type="PANTHER" id="PTHR46223">
    <property type="entry name" value="HISTONE-LYSINE N-METHYLTRANSFERASE SUV39H"/>
    <property type="match status" value="1"/>
</dbReference>
<dbReference type="InterPro" id="IPR011381">
    <property type="entry name" value="H3-K9_MeTrfase_SUV39H1/2-like"/>
</dbReference>
<keyword evidence="8 18" id="KW-0479">Metal-binding</keyword>
<evidence type="ECO:0000256" key="7">
    <source>
        <dbReference type="ARBA" id="ARBA00022691"/>
    </source>
</evidence>
<dbReference type="Proteomes" id="UP001176940">
    <property type="component" value="Unassembled WGS sequence"/>
</dbReference>
<dbReference type="EC" id="2.1.1.355" evidence="18"/>
<accession>A0ABN9L950</accession>
<evidence type="ECO:0000256" key="5">
    <source>
        <dbReference type="ARBA" id="ARBA00022603"/>
    </source>
</evidence>
<name>A0ABN9L950_9NEOB</name>
<evidence type="ECO:0000259" key="19">
    <source>
        <dbReference type="PROSITE" id="PS50013"/>
    </source>
</evidence>
<dbReference type="InterPro" id="IPR050973">
    <property type="entry name" value="H3K9_Histone-Lys_N-MTase"/>
</dbReference>
<evidence type="ECO:0000259" key="20">
    <source>
        <dbReference type="PROSITE" id="PS50280"/>
    </source>
</evidence>
<comment type="subcellular location">
    <subcellularLocation>
        <location evidence="2">Chromosome</location>
        <location evidence="2">Centromere</location>
    </subcellularLocation>
    <subcellularLocation>
        <location evidence="1 18">Nucleus</location>
    </subcellularLocation>
</comment>
<dbReference type="EMBL" id="CAUEEQ010009428">
    <property type="protein sequence ID" value="CAJ0933380.1"/>
    <property type="molecule type" value="Genomic_DNA"/>
</dbReference>
<dbReference type="SMART" id="SM00468">
    <property type="entry name" value="PreSET"/>
    <property type="match status" value="1"/>
</dbReference>
<comment type="similarity">
    <text evidence="18">Belongs to the class V-like SAM-binding methyltransferase superfamily. Histone-lysine methyltransferase family. Suvar3-9 subfamily.</text>
</comment>
<dbReference type="PROSITE" id="PS50868">
    <property type="entry name" value="POST_SET"/>
    <property type="match status" value="1"/>
</dbReference>
<dbReference type="SMART" id="SM00508">
    <property type="entry name" value="PostSET"/>
    <property type="match status" value="1"/>
</dbReference>
<evidence type="ECO:0000259" key="21">
    <source>
        <dbReference type="PROSITE" id="PS50867"/>
    </source>
</evidence>
<evidence type="ECO:0000313" key="24">
    <source>
        <dbReference type="Proteomes" id="UP001176940"/>
    </source>
</evidence>
<keyword evidence="5 18" id="KW-0489">Methyltransferase</keyword>
<keyword evidence="3" id="KW-0158">Chromosome</keyword>
<evidence type="ECO:0000256" key="2">
    <source>
        <dbReference type="ARBA" id="ARBA00004584"/>
    </source>
</evidence>
<dbReference type="Pfam" id="PF05033">
    <property type="entry name" value="Pre-SET"/>
    <property type="match status" value="1"/>
</dbReference>
<dbReference type="InterPro" id="IPR001214">
    <property type="entry name" value="SET_dom"/>
</dbReference>
<evidence type="ECO:0000256" key="1">
    <source>
        <dbReference type="ARBA" id="ARBA00004123"/>
    </source>
</evidence>
<keyword evidence="14 18" id="KW-0539">Nucleus</keyword>
<keyword evidence="9" id="KW-0221">Differentiation</keyword>
<keyword evidence="12" id="KW-0805">Transcription regulation</keyword>
<dbReference type="InterPro" id="IPR003616">
    <property type="entry name" value="Post-SET_dom"/>
</dbReference>
<comment type="caution">
    <text evidence="23">The sequence shown here is derived from an EMBL/GenBank/DDBJ whole genome shotgun (WGS) entry which is preliminary data.</text>
</comment>
<dbReference type="SMART" id="SM00317">
    <property type="entry name" value="SET"/>
    <property type="match status" value="1"/>
</dbReference>
<feature type="domain" description="Post-SET" evidence="22">
    <location>
        <begin position="418"/>
        <end position="434"/>
    </location>
</feature>
<dbReference type="SMART" id="SM00298">
    <property type="entry name" value="CHROMO"/>
    <property type="match status" value="1"/>
</dbReference>
<dbReference type="SUPFAM" id="SSF82199">
    <property type="entry name" value="SET domain"/>
    <property type="match status" value="1"/>
</dbReference>
<dbReference type="Pfam" id="PF00856">
    <property type="entry name" value="SET"/>
    <property type="match status" value="1"/>
</dbReference>
<dbReference type="SUPFAM" id="SSF54160">
    <property type="entry name" value="Chromo domain-like"/>
    <property type="match status" value="1"/>
</dbReference>
<dbReference type="PROSITE" id="PS00598">
    <property type="entry name" value="CHROMO_1"/>
    <property type="match status" value="1"/>
</dbReference>
<evidence type="ECO:0000256" key="4">
    <source>
        <dbReference type="ARBA" id="ARBA00022491"/>
    </source>
</evidence>
<evidence type="ECO:0000256" key="9">
    <source>
        <dbReference type="ARBA" id="ARBA00022782"/>
    </source>
</evidence>
<proteinExistence type="inferred from homology"/>
<evidence type="ECO:0000313" key="23">
    <source>
        <dbReference type="EMBL" id="CAJ0933380.1"/>
    </source>
</evidence>
<evidence type="ECO:0000256" key="15">
    <source>
        <dbReference type="ARBA" id="ARBA00023306"/>
    </source>
</evidence>
<evidence type="ECO:0000256" key="13">
    <source>
        <dbReference type="ARBA" id="ARBA00023163"/>
    </source>
</evidence>
<keyword evidence="13" id="KW-0804">Transcription</keyword>
<gene>
    <name evidence="23" type="ORF">RIMI_LOCUS5498113</name>
</gene>